<dbReference type="RefSeq" id="WP_148898014.1">
    <property type="nucleotide sequence ID" value="NZ_VNHY01000001.1"/>
</dbReference>
<keyword evidence="1" id="KW-1133">Transmembrane helix</keyword>
<name>A0A5D3YQS5_9BACT</name>
<keyword evidence="1" id="KW-0812">Transmembrane</keyword>
<proteinExistence type="predicted"/>
<protein>
    <submittedName>
        <fullName evidence="2">Uncharacterized protein</fullName>
    </submittedName>
</protein>
<feature type="transmembrane region" description="Helical" evidence="1">
    <location>
        <begin position="102"/>
        <end position="121"/>
    </location>
</feature>
<dbReference type="AlphaFoldDB" id="A0A5D3YQS5"/>
<accession>A0A5D3YQS5</accession>
<evidence type="ECO:0000313" key="3">
    <source>
        <dbReference type="Proteomes" id="UP000324595"/>
    </source>
</evidence>
<comment type="caution">
    <text evidence="2">The sequence shown here is derived from an EMBL/GenBank/DDBJ whole genome shotgun (WGS) entry which is preliminary data.</text>
</comment>
<evidence type="ECO:0000256" key="1">
    <source>
        <dbReference type="SAM" id="Phobius"/>
    </source>
</evidence>
<sequence length="143" mass="16838">MFFESDFHEIFIPAFFAVVLCMVGYYYWQGQRKNELEQAISLLKVNTFAVGLLAILLWFLLPSTPSLSSFGFPETVKEIESKEQLLNYLQEYNQAIVRITQVVYWFIFIIVWWFLAAVYSVTKVLNNQQGKEYFKTVKEKFSA</sequence>
<organism evidence="2 3">
    <name type="scientific">Fodinibius salinus</name>
    <dbReference type="NCBI Taxonomy" id="860790"/>
    <lineage>
        <taxon>Bacteria</taxon>
        <taxon>Pseudomonadati</taxon>
        <taxon>Balneolota</taxon>
        <taxon>Balneolia</taxon>
        <taxon>Balneolales</taxon>
        <taxon>Balneolaceae</taxon>
        <taxon>Fodinibius</taxon>
    </lineage>
</organism>
<dbReference type="OrthoDB" id="1524846at2"/>
<feature type="transmembrane region" description="Helical" evidence="1">
    <location>
        <begin position="40"/>
        <end position="61"/>
    </location>
</feature>
<keyword evidence="1" id="KW-0472">Membrane</keyword>
<evidence type="ECO:0000313" key="2">
    <source>
        <dbReference type="EMBL" id="TYP95343.1"/>
    </source>
</evidence>
<keyword evidence="3" id="KW-1185">Reference proteome</keyword>
<reference evidence="2 3" key="1">
    <citation type="submission" date="2019-07" db="EMBL/GenBank/DDBJ databases">
        <title>Genomic Encyclopedia of Archaeal and Bacterial Type Strains, Phase II (KMG-II): from individual species to whole genera.</title>
        <authorList>
            <person name="Goeker M."/>
        </authorList>
    </citation>
    <scope>NUCLEOTIDE SEQUENCE [LARGE SCALE GENOMIC DNA]</scope>
    <source>
        <strain evidence="2 3">DSM 21935</strain>
    </source>
</reference>
<feature type="transmembrane region" description="Helical" evidence="1">
    <location>
        <begin position="12"/>
        <end position="28"/>
    </location>
</feature>
<dbReference type="Proteomes" id="UP000324595">
    <property type="component" value="Unassembled WGS sequence"/>
</dbReference>
<dbReference type="EMBL" id="VNHY01000001">
    <property type="protein sequence ID" value="TYP95343.1"/>
    <property type="molecule type" value="Genomic_DNA"/>
</dbReference>
<gene>
    <name evidence="2" type="ORF">LX73_0643</name>
</gene>